<evidence type="ECO:0000313" key="2">
    <source>
        <dbReference type="Proteomes" id="UP001442364"/>
    </source>
</evidence>
<organism evidence="1 2">
    <name type="scientific">[Lactobacillus] rogosae</name>
    <dbReference type="NCBI Taxonomy" id="706562"/>
    <lineage>
        <taxon>Bacteria</taxon>
        <taxon>Bacillati</taxon>
        <taxon>Bacillota</taxon>
        <taxon>Clostridia</taxon>
        <taxon>Lachnospirales</taxon>
        <taxon>Lachnospiraceae</taxon>
        <taxon>Lachnospira</taxon>
    </lineage>
</organism>
<dbReference type="RefSeq" id="WP_022502567.1">
    <property type="nucleotide sequence ID" value="NZ_DAWCMB010000124.1"/>
</dbReference>
<evidence type="ECO:0000313" key="1">
    <source>
        <dbReference type="EMBL" id="MEQ2379063.1"/>
    </source>
</evidence>
<comment type="caution">
    <text evidence="1">The sequence shown here is derived from an EMBL/GenBank/DDBJ whole genome shotgun (WGS) entry which is preliminary data.</text>
</comment>
<protein>
    <submittedName>
        <fullName evidence="1">Uncharacterized protein</fullName>
    </submittedName>
</protein>
<name>A0ABV1BTI2_9FIRM</name>
<gene>
    <name evidence="1" type="ORF">WMO14_04070</name>
</gene>
<accession>A0ABV1BTI2</accession>
<reference evidence="1 2" key="1">
    <citation type="submission" date="2024-03" db="EMBL/GenBank/DDBJ databases">
        <title>Human intestinal bacterial collection.</title>
        <authorList>
            <person name="Pauvert C."/>
            <person name="Hitch T.C.A."/>
            <person name="Clavel T."/>
        </authorList>
    </citation>
    <scope>NUCLEOTIDE SEQUENCE [LARGE SCALE GENOMIC DNA]</scope>
    <source>
        <strain evidence="1 2">CLA-AA-H255</strain>
    </source>
</reference>
<dbReference type="EMBL" id="JBBMER010000002">
    <property type="protein sequence ID" value="MEQ2379063.1"/>
    <property type="molecule type" value="Genomic_DNA"/>
</dbReference>
<keyword evidence="2" id="KW-1185">Reference proteome</keyword>
<sequence length="71" mass="7954">MIYTVKDIEEPDFGCEGLMDGQQVIDKVTLIDEKGNLLYIEAADMYLYDKGIDVGDKVIIQDNLLVKAGQE</sequence>
<dbReference type="Proteomes" id="UP001442364">
    <property type="component" value="Unassembled WGS sequence"/>
</dbReference>
<proteinExistence type="predicted"/>